<dbReference type="AlphaFoldDB" id="A0A1S3YPF1"/>
<evidence type="ECO:0000313" key="2">
    <source>
        <dbReference type="RefSeq" id="XP_016453978.1"/>
    </source>
</evidence>
<sequence length="106" mass="11853">MMLIAITVFTQLLLLLTQLLLLQFSSLPPAAAASLFNFKPSRCLVQLLPHRSWLKVHHDSPAAHDNPSHGYPVTVIIHLQSRLIVVARSLFDLLVYGLLKAIKVHN</sequence>
<gene>
    <name evidence="2" type="primary">LOC107778269</name>
</gene>
<feature type="signal peptide" evidence="1">
    <location>
        <begin position="1"/>
        <end position="32"/>
    </location>
</feature>
<name>A0A1S3YPF1_TOBAC</name>
<accession>A0A1S3YPF1</accession>
<proteinExistence type="predicted"/>
<reference evidence="2" key="1">
    <citation type="submission" date="2025-08" db="UniProtKB">
        <authorList>
            <consortium name="RefSeq"/>
        </authorList>
    </citation>
    <scope>IDENTIFICATION</scope>
</reference>
<organism evidence="2">
    <name type="scientific">Nicotiana tabacum</name>
    <name type="common">Common tobacco</name>
    <dbReference type="NCBI Taxonomy" id="4097"/>
    <lineage>
        <taxon>Eukaryota</taxon>
        <taxon>Viridiplantae</taxon>
        <taxon>Streptophyta</taxon>
        <taxon>Embryophyta</taxon>
        <taxon>Tracheophyta</taxon>
        <taxon>Spermatophyta</taxon>
        <taxon>Magnoliopsida</taxon>
        <taxon>eudicotyledons</taxon>
        <taxon>Gunneridae</taxon>
        <taxon>Pentapetalae</taxon>
        <taxon>asterids</taxon>
        <taxon>lamiids</taxon>
        <taxon>Solanales</taxon>
        <taxon>Solanaceae</taxon>
        <taxon>Nicotianoideae</taxon>
        <taxon>Nicotianeae</taxon>
        <taxon>Nicotiana</taxon>
    </lineage>
</organism>
<evidence type="ECO:0000256" key="1">
    <source>
        <dbReference type="SAM" id="SignalP"/>
    </source>
</evidence>
<dbReference type="KEGG" id="nta:107778269"/>
<keyword evidence="1" id="KW-0732">Signal</keyword>
<dbReference type="PaxDb" id="4097-A0A1S3YPF1"/>
<evidence type="ECO:0008006" key="3">
    <source>
        <dbReference type="Google" id="ProtNLM"/>
    </source>
</evidence>
<dbReference type="RefSeq" id="XP_016453978.1">
    <property type="nucleotide sequence ID" value="XM_016598492.1"/>
</dbReference>
<feature type="chain" id="PRO_5010175545" description="Secreted protein" evidence="1">
    <location>
        <begin position="33"/>
        <end position="106"/>
    </location>
</feature>
<protein>
    <recommendedName>
        <fullName evidence="3">Secreted protein</fullName>
    </recommendedName>
</protein>